<protein>
    <submittedName>
        <fullName evidence="2">Reverse transcriptase domain-containing protein</fullName>
    </submittedName>
</protein>
<evidence type="ECO:0000313" key="2">
    <source>
        <dbReference type="EMBL" id="GJT24301.1"/>
    </source>
</evidence>
<keyword evidence="2" id="KW-0695">RNA-directed DNA polymerase</keyword>
<dbReference type="PROSITE" id="PS50994">
    <property type="entry name" value="INTEGRASE"/>
    <property type="match status" value="1"/>
</dbReference>
<dbReference type="SUPFAM" id="SSF56672">
    <property type="entry name" value="DNA/RNA polymerases"/>
    <property type="match status" value="1"/>
</dbReference>
<dbReference type="InterPro" id="IPR000477">
    <property type="entry name" value="RT_dom"/>
</dbReference>
<accession>A0ABQ5CEG4</accession>
<feature type="domain" description="Integrase catalytic" evidence="1">
    <location>
        <begin position="282"/>
        <end position="377"/>
    </location>
</feature>
<evidence type="ECO:0000313" key="3">
    <source>
        <dbReference type="Proteomes" id="UP001151760"/>
    </source>
</evidence>
<dbReference type="PANTHER" id="PTHR37984">
    <property type="entry name" value="PROTEIN CBG26694"/>
    <property type="match status" value="1"/>
</dbReference>
<reference evidence="2" key="1">
    <citation type="journal article" date="2022" name="Int. J. Mol. Sci.">
        <title>Draft Genome of Tanacetum Coccineum: Genomic Comparison of Closely Related Tanacetum-Family Plants.</title>
        <authorList>
            <person name="Yamashiro T."/>
            <person name="Shiraishi A."/>
            <person name="Nakayama K."/>
            <person name="Satake H."/>
        </authorList>
    </citation>
    <scope>NUCLEOTIDE SEQUENCE</scope>
</reference>
<dbReference type="Gene3D" id="1.10.340.70">
    <property type="match status" value="1"/>
</dbReference>
<dbReference type="Pfam" id="PF00078">
    <property type="entry name" value="RVT_1"/>
    <property type="match status" value="1"/>
</dbReference>
<keyword evidence="3" id="KW-1185">Reference proteome</keyword>
<dbReference type="InterPro" id="IPR043128">
    <property type="entry name" value="Rev_trsase/Diguanyl_cyclase"/>
</dbReference>
<gene>
    <name evidence="2" type="ORF">Tco_0894238</name>
</gene>
<dbReference type="Gene3D" id="3.30.420.10">
    <property type="entry name" value="Ribonuclease H-like superfamily/Ribonuclease H"/>
    <property type="match status" value="1"/>
</dbReference>
<reference evidence="2" key="2">
    <citation type="submission" date="2022-01" db="EMBL/GenBank/DDBJ databases">
        <authorList>
            <person name="Yamashiro T."/>
            <person name="Shiraishi A."/>
            <person name="Satake H."/>
            <person name="Nakayama K."/>
        </authorList>
    </citation>
    <scope>NUCLEOTIDE SEQUENCE</scope>
</reference>
<dbReference type="InterPro" id="IPR001584">
    <property type="entry name" value="Integrase_cat-core"/>
</dbReference>
<dbReference type="Gene3D" id="3.10.10.10">
    <property type="entry name" value="HIV Type 1 Reverse Transcriptase, subunit A, domain 1"/>
    <property type="match status" value="1"/>
</dbReference>
<dbReference type="InterPro" id="IPR043502">
    <property type="entry name" value="DNA/RNA_pol_sf"/>
</dbReference>
<keyword evidence="2" id="KW-0548">Nucleotidyltransferase</keyword>
<organism evidence="2 3">
    <name type="scientific">Tanacetum coccineum</name>
    <dbReference type="NCBI Taxonomy" id="301880"/>
    <lineage>
        <taxon>Eukaryota</taxon>
        <taxon>Viridiplantae</taxon>
        <taxon>Streptophyta</taxon>
        <taxon>Embryophyta</taxon>
        <taxon>Tracheophyta</taxon>
        <taxon>Spermatophyta</taxon>
        <taxon>Magnoliopsida</taxon>
        <taxon>eudicotyledons</taxon>
        <taxon>Gunneridae</taxon>
        <taxon>Pentapetalae</taxon>
        <taxon>asterids</taxon>
        <taxon>campanulids</taxon>
        <taxon>Asterales</taxon>
        <taxon>Asteraceae</taxon>
        <taxon>Asteroideae</taxon>
        <taxon>Anthemideae</taxon>
        <taxon>Anthemidinae</taxon>
        <taxon>Tanacetum</taxon>
    </lineage>
</organism>
<comment type="caution">
    <text evidence="2">The sequence shown here is derived from an EMBL/GenBank/DDBJ whole genome shotgun (WGS) entry which is preliminary data.</text>
</comment>
<keyword evidence="2" id="KW-0808">Transferase</keyword>
<dbReference type="PANTHER" id="PTHR37984:SF5">
    <property type="entry name" value="PROTEIN NYNRIN-LIKE"/>
    <property type="match status" value="1"/>
</dbReference>
<dbReference type="GO" id="GO:0003964">
    <property type="term" value="F:RNA-directed DNA polymerase activity"/>
    <property type="evidence" value="ECO:0007669"/>
    <property type="project" value="UniProtKB-KW"/>
</dbReference>
<dbReference type="Gene3D" id="3.30.70.270">
    <property type="match status" value="1"/>
</dbReference>
<proteinExistence type="predicted"/>
<dbReference type="InterPro" id="IPR050951">
    <property type="entry name" value="Retrovirus_Pol_polyprotein"/>
</dbReference>
<dbReference type="CDD" id="cd01647">
    <property type="entry name" value="RT_LTR"/>
    <property type="match status" value="1"/>
</dbReference>
<sequence>MAVVTNKDSELVPTRIVIGWRVCIDYRKLNEAIQKDHFPLPFINQMLERLAGNKFFCFLDGFSGYFQIPSEPADEKTTFTCPYRTYAYKSMPFGLCNAPLHELDEAGDKARTKAYHDKKLRVRKKFKAGDKVLLYNSKYKFKAPKLRSKWCGPFIVKHSYPSGYIELYDKHKGSFIVNGHRVKLYHDEEQLNELTTEEIHLMCEEGRIKAIPFMAPFPANYHKTMPCVHGSKHRPSGGHYGPSITAKKVFDVGFYWPTIFKEAQTLVHNCNTCQRSGSISRRDDMPLNSIQVSEIFDIWGIDFMGPFFEIHKFEYILGAIDYVSKWAEAKLYPLTTLRVVVNFLKKLFSRFKILKALISDRGTHFCNRQMEKIFKKLHELDELRLQAYENSKLYKAQTKAYHDKKLRKLGRILRDGIVAEFVLVCINPHHSVLETDEFFKLMYPRPHVKDLEYQGSHISAQRNSSELGHGLLSCWISSYHHHGGGGVHAEKPVAHHTVNLLTSTIKMDAKC</sequence>
<name>A0ABQ5CEG4_9ASTR</name>
<evidence type="ECO:0000259" key="1">
    <source>
        <dbReference type="PROSITE" id="PS50994"/>
    </source>
</evidence>
<dbReference type="SUPFAM" id="SSF53098">
    <property type="entry name" value="Ribonuclease H-like"/>
    <property type="match status" value="1"/>
</dbReference>
<dbReference type="Proteomes" id="UP001151760">
    <property type="component" value="Unassembled WGS sequence"/>
</dbReference>
<dbReference type="InterPro" id="IPR012337">
    <property type="entry name" value="RNaseH-like_sf"/>
</dbReference>
<dbReference type="InterPro" id="IPR036397">
    <property type="entry name" value="RNaseH_sf"/>
</dbReference>
<dbReference type="EMBL" id="BQNB010014124">
    <property type="protein sequence ID" value="GJT24301.1"/>
    <property type="molecule type" value="Genomic_DNA"/>
</dbReference>